<dbReference type="SUPFAM" id="SSF57667">
    <property type="entry name" value="beta-beta-alpha zinc fingers"/>
    <property type="match status" value="1"/>
</dbReference>
<evidence type="ECO:0000256" key="1">
    <source>
        <dbReference type="ARBA" id="ARBA00004123"/>
    </source>
</evidence>
<feature type="compositionally biased region" description="Polar residues" evidence="10">
    <location>
        <begin position="89"/>
        <end position="98"/>
    </location>
</feature>
<keyword evidence="8" id="KW-0539">Nucleus</keyword>
<feature type="compositionally biased region" description="Low complexity" evidence="10">
    <location>
        <begin position="503"/>
        <end position="520"/>
    </location>
</feature>
<keyword evidence="2" id="KW-0479">Metal-binding</keyword>
<dbReference type="PANTHER" id="PTHR46481:SF10">
    <property type="entry name" value="ZINC FINGER BED DOMAIN-CONTAINING PROTEIN 39"/>
    <property type="match status" value="1"/>
</dbReference>
<evidence type="ECO:0000259" key="11">
    <source>
        <dbReference type="PROSITE" id="PS50808"/>
    </source>
</evidence>
<sequence length="638" mass="71441">MSTRKKSSVWNHFDSENPKQAKCKLCRKLISTHGGSTSNMLRHLKNTHPTALLEDTQGEEERGAAAVGGSETESVVATTSVASSGSGATDPTSTTTAPQVVRRRPRQTTMGAFVRRPMQPLQKSKVDEALINMIAKDFQPFSIVEDEGFREYTAALDPSYVLPSRYTLSKRMLPNLHEKIRGELKESIQNATAVCLTTDCWTSRNTTSYMSVTCHYIEDFTLRSSLLDCFILTERHTAEQLAFKLNQVAQEWKIKDKVVACVTDNATNIKKAVGDILKWNHVSCFAHSLNLVVRHALDDAPAIQTIIKKVKAMAEYIRRSTVATEKLRQMQQSMGQPQLRPKMDVVTRWNSTFYMLQRILEIKEPLVSTLALLNPQEPTLSHAEWEALEEACAVLAPFEEVTKEMSSESFVTGSKAILISRGLQRFVVKKQRTPPKSQAVTALINALASQINNRFGNLEKVSVLADATFLDPRFKRHGFVTEIYANQTMSRVESQTMRAGTQPSSPAVSEESEDAAAARPQSETVPEFWADFEERVTNLRPDVQSPQAVALLEVKGYLSEQLIPRTADPLQWWKARAQVYKNLCTVMKTRLCIVATSVPSERIFSKTGQIVSDRRSHLTTDKVCQLAFLNANLKKTNK</sequence>
<feature type="compositionally biased region" description="Polar residues" evidence="10">
    <location>
        <begin position="491"/>
        <end position="502"/>
    </location>
</feature>
<protein>
    <recommendedName>
        <fullName evidence="11">BED-type domain-containing protein</fullName>
    </recommendedName>
</protein>
<dbReference type="InterPro" id="IPR008906">
    <property type="entry name" value="HATC_C_dom"/>
</dbReference>
<dbReference type="AlphaFoldDB" id="A0ABD1IN56"/>
<evidence type="ECO:0000256" key="7">
    <source>
        <dbReference type="ARBA" id="ARBA00023163"/>
    </source>
</evidence>
<accession>A0ABD1IN56</accession>
<dbReference type="GO" id="GO:0005634">
    <property type="term" value="C:nucleus"/>
    <property type="evidence" value="ECO:0007669"/>
    <property type="project" value="UniProtKB-SubCell"/>
</dbReference>
<gene>
    <name evidence="12" type="ORF">ACEWY4_027966</name>
</gene>
<evidence type="ECO:0000256" key="10">
    <source>
        <dbReference type="SAM" id="MobiDB-lite"/>
    </source>
</evidence>
<evidence type="ECO:0000256" key="3">
    <source>
        <dbReference type="ARBA" id="ARBA00022771"/>
    </source>
</evidence>
<dbReference type="InterPro" id="IPR012337">
    <property type="entry name" value="RNaseH-like_sf"/>
</dbReference>
<dbReference type="SUPFAM" id="SSF53098">
    <property type="entry name" value="Ribonuclease H-like"/>
    <property type="match status" value="1"/>
</dbReference>
<keyword evidence="5" id="KW-0805">Transcription regulation</keyword>
<dbReference type="GO" id="GO:0008270">
    <property type="term" value="F:zinc ion binding"/>
    <property type="evidence" value="ECO:0007669"/>
    <property type="project" value="UniProtKB-KW"/>
</dbReference>
<evidence type="ECO:0000313" key="13">
    <source>
        <dbReference type="Proteomes" id="UP001591681"/>
    </source>
</evidence>
<dbReference type="Pfam" id="PF05699">
    <property type="entry name" value="Dimer_Tnp_hAT"/>
    <property type="match status" value="1"/>
</dbReference>
<comment type="caution">
    <text evidence="12">The sequence shown here is derived from an EMBL/GenBank/DDBJ whole genome shotgun (WGS) entry which is preliminary data.</text>
</comment>
<dbReference type="GO" id="GO:0003677">
    <property type="term" value="F:DNA binding"/>
    <property type="evidence" value="ECO:0007669"/>
    <property type="project" value="UniProtKB-KW"/>
</dbReference>
<dbReference type="Proteomes" id="UP001591681">
    <property type="component" value="Unassembled WGS sequence"/>
</dbReference>
<reference evidence="12 13" key="1">
    <citation type="submission" date="2024-09" db="EMBL/GenBank/DDBJ databases">
        <title>A chromosome-level genome assembly of Gray's grenadier anchovy, Coilia grayii.</title>
        <authorList>
            <person name="Fu Z."/>
        </authorList>
    </citation>
    <scope>NUCLEOTIDE SEQUENCE [LARGE SCALE GENOMIC DNA]</scope>
    <source>
        <strain evidence="12">G4</strain>
        <tissue evidence="12">Muscle</tissue>
    </source>
</reference>
<comment type="subcellular location">
    <subcellularLocation>
        <location evidence="1">Nucleus</location>
    </subcellularLocation>
</comment>
<feature type="region of interest" description="Disordered" evidence="10">
    <location>
        <begin position="50"/>
        <end position="107"/>
    </location>
</feature>
<dbReference type="PROSITE" id="PS50808">
    <property type="entry name" value="ZF_BED"/>
    <property type="match status" value="1"/>
</dbReference>
<dbReference type="Pfam" id="PF02892">
    <property type="entry name" value="zf-BED"/>
    <property type="match status" value="1"/>
</dbReference>
<dbReference type="InterPro" id="IPR052035">
    <property type="entry name" value="ZnF_BED_domain_contain"/>
</dbReference>
<organism evidence="12 13">
    <name type="scientific">Coilia grayii</name>
    <name type="common">Gray's grenadier anchovy</name>
    <dbReference type="NCBI Taxonomy" id="363190"/>
    <lineage>
        <taxon>Eukaryota</taxon>
        <taxon>Metazoa</taxon>
        <taxon>Chordata</taxon>
        <taxon>Craniata</taxon>
        <taxon>Vertebrata</taxon>
        <taxon>Euteleostomi</taxon>
        <taxon>Actinopterygii</taxon>
        <taxon>Neopterygii</taxon>
        <taxon>Teleostei</taxon>
        <taxon>Clupei</taxon>
        <taxon>Clupeiformes</taxon>
        <taxon>Clupeoidei</taxon>
        <taxon>Engraulidae</taxon>
        <taxon>Coilinae</taxon>
        <taxon>Coilia</taxon>
    </lineage>
</organism>
<feature type="domain" description="BED-type" evidence="11">
    <location>
        <begin position="4"/>
        <end position="55"/>
    </location>
</feature>
<proteinExistence type="predicted"/>
<evidence type="ECO:0000313" key="12">
    <source>
        <dbReference type="EMBL" id="KAL2076438.1"/>
    </source>
</evidence>
<dbReference type="GO" id="GO:0009791">
    <property type="term" value="P:post-embryonic development"/>
    <property type="evidence" value="ECO:0007669"/>
    <property type="project" value="UniProtKB-ARBA"/>
</dbReference>
<feature type="region of interest" description="Disordered" evidence="10">
    <location>
        <begin position="491"/>
        <end position="522"/>
    </location>
</feature>
<keyword evidence="7" id="KW-0804">Transcription</keyword>
<dbReference type="InterPro" id="IPR003656">
    <property type="entry name" value="Znf_BED"/>
</dbReference>
<dbReference type="SMART" id="SM00614">
    <property type="entry name" value="ZnF_BED"/>
    <property type="match status" value="1"/>
</dbReference>
<name>A0ABD1IN56_9TELE</name>
<evidence type="ECO:0000256" key="8">
    <source>
        <dbReference type="ARBA" id="ARBA00023242"/>
    </source>
</evidence>
<dbReference type="SUPFAM" id="SSF140996">
    <property type="entry name" value="Hermes dimerisation domain"/>
    <property type="match status" value="1"/>
</dbReference>
<keyword evidence="6" id="KW-0238">DNA-binding</keyword>
<evidence type="ECO:0000256" key="5">
    <source>
        <dbReference type="ARBA" id="ARBA00023015"/>
    </source>
</evidence>
<keyword evidence="4" id="KW-0862">Zinc</keyword>
<keyword evidence="3 9" id="KW-0863">Zinc-finger</keyword>
<keyword evidence="13" id="KW-1185">Reference proteome</keyword>
<evidence type="ECO:0000256" key="6">
    <source>
        <dbReference type="ARBA" id="ARBA00023125"/>
    </source>
</evidence>
<dbReference type="EMBL" id="JBHFQA010000346">
    <property type="protein sequence ID" value="KAL2076438.1"/>
    <property type="molecule type" value="Genomic_DNA"/>
</dbReference>
<dbReference type="PANTHER" id="PTHR46481">
    <property type="entry name" value="ZINC FINGER BED DOMAIN-CONTAINING PROTEIN 4"/>
    <property type="match status" value="1"/>
</dbReference>
<evidence type="ECO:0000256" key="4">
    <source>
        <dbReference type="ARBA" id="ARBA00022833"/>
    </source>
</evidence>
<feature type="compositionally biased region" description="Low complexity" evidence="10">
    <location>
        <begin position="64"/>
        <end position="88"/>
    </location>
</feature>
<dbReference type="Gene3D" id="1.10.10.1070">
    <property type="entry name" value="Zinc finger, BED domain-containing"/>
    <property type="match status" value="1"/>
</dbReference>
<evidence type="ECO:0000256" key="2">
    <source>
        <dbReference type="ARBA" id="ARBA00022723"/>
    </source>
</evidence>
<evidence type="ECO:0000256" key="9">
    <source>
        <dbReference type="PROSITE-ProRule" id="PRU00027"/>
    </source>
</evidence>
<dbReference type="InterPro" id="IPR036236">
    <property type="entry name" value="Znf_C2H2_sf"/>
</dbReference>